<feature type="non-terminal residue" evidence="2">
    <location>
        <position position="152"/>
    </location>
</feature>
<feature type="region of interest" description="Disordered" evidence="1">
    <location>
        <begin position="1"/>
        <end position="20"/>
    </location>
</feature>
<evidence type="ECO:0000313" key="2">
    <source>
        <dbReference type="EMBL" id="CAG8754457.1"/>
    </source>
</evidence>
<accession>A0A9N9IWE1</accession>
<sequence>EKGHYSRECLSERSSKTKPRNVNLIEVFTDDEEEEETSEVYAGERSRPYTTDRKNARTRQREMTRTSELNKEMNLKTRVINPIEMEVEPTPKQKPVKKTRNPSRIDNLAPYNIADDILSKQSSATLRQWLQISAQRRNLANALRRHLISTPS</sequence>
<feature type="compositionally biased region" description="Basic and acidic residues" evidence="1">
    <location>
        <begin position="42"/>
        <end position="67"/>
    </location>
</feature>
<feature type="region of interest" description="Disordered" evidence="1">
    <location>
        <begin position="87"/>
        <end position="107"/>
    </location>
</feature>
<protein>
    <submittedName>
        <fullName evidence="2">4043_t:CDS:1</fullName>
    </submittedName>
</protein>
<feature type="compositionally biased region" description="Basic and acidic residues" evidence="1">
    <location>
        <begin position="1"/>
        <end position="15"/>
    </location>
</feature>
<dbReference type="AlphaFoldDB" id="A0A9N9IWE1"/>
<name>A0A9N9IWE1_FUNMO</name>
<feature type="compositionally biased region" description="Acidic residues" evidence="1">
    <location>
        <begin position="29"/>
        <end position="38"/>
    </location>
</feature>
<evidence type="ECO:0000256" key="1">
    <source>
        <dbReference type="SAM" id="MobiDB-lite"/>
    </source>
</evidence>
<gene>
    <name evidence="2" type="ORF">FMOSSE_LOCUS16819</name>
</gene>
<dbReference type="Proteomes" id="UP000789375">
    <property type="component" value="Unassembled WGS sequence"/>
</dbReference>
<organism evidence="2 3">
    <name type="scientific">Funneliformis mosseae</name>
    <name type="common">Endomycorrhizal fungus</name>
    <name type="synonym">Glomus mosseae</name>
    <dbReference type="NCBI Taxonomy" id="27381"/>
    <lineage>
        <taxon>Eukaryota</taxon>
        <taxon>Fungi</taxon>
        <taxon>Fungi incertae sedis</taxon>
        <taxon>Mucoromycota</taxon>
        <taxon>Glomeromycotina</taxon>
        <taxon>Glomeromycetes</taxon>
        <taxon>Glomerales</taxon>
        <taxon>Glomeraceae</taxon>
        <taxon>Funneliformis</taxon>
    </lineage>
</organism>
<keyword evidence="3" id="KW-1185">Reference proteome</keyword>
<feature type="non-terminal residue" evidence="2">
    <location>
        <position position="1"/>
    </location>
</feature>
<feature type="region of interest" description="Disordered" evidence="1">
    <location>
        <begin position="29"/>
        <end position="67"/>
    </location>
</feature>
<evidence type="ECO:0000313" key="3">
    <source>
        <dbReference type="Proteomes" id="UP000789375"/>
    </source>
</evidence>
<dbReference type="EMBL" id="CAJVPP010026808">
    <property type="protein sequence ID" value="CAG8754457.1"/>
    <property type="molecule type" value="Genomic_DNA"/>
</dbReference>
<reference evidence="2" key="1">
    <citation type="submission" date="2021-06" db="EMBL/GenBank/DDBJ databases">
        <authorList>
            <person name="Kallberg Y."/>
            <person name="Tangrot J."/>
            <person name="Rosling A."/>
        </authorList>
    </citation>
    <scope>NUCLEOTIDE SEQUENCE</scope>
    <source>
        <strain evidence="2">87-6 pot B 2015</strain>
    </source>
</reference>
<comment type="caution">
    <text evidence="2">The sequence shown here is derived from an EMBL/GenBank/DDBJ whole genome shotgun (WGS) entry which is preliminary data.</text>
</comment>
<proteinExistence type="predicted"/>